<reference evidence="1 2" key="1">
    <citation type="submission" date="2018-02" db="EMBL/GenBank/DDBJ databases">
        <title>Genome sequences of Apibacter spp., gut symbionts of Asian honey bees.</title>
        <authorList>
            <person name="Kwong W.K."/>
            <person name="Steele M.I."/>
            <person name="Moran N.A."/>
        </authorList>
    </citation>
    <scope>NUCLEOTIDE SEQUENCE [LARGE SCALE GENOMIC DNA]</scope>
    <source>
        <strain evidence="2">wkB301</strain>
    </source>
</reference>
<dbReference type="PROSITE" id="PS51257">
    <property type="entry name" value="PROKAR_LIPOPROTEIN"/>
    <property type="match status" value="1"/>
</dbReference>
<protein>
    <recommendedName>
        <fullName evidence="3">Lipoprotein</fullName>
    </recommendedName>
</protein>
<sequence length="170" mass="19924">MKKVIYKWFFSMFPFIMIGCQTKVFKNELSQILGMDKVFIVDSNSFDEFGGFGEGYTLESYKLSKKTVQKFCKIKEKNNLYKKNDSNWNKIGWSKSPINSIYNEISLMGLGYDNGSVWLKEELSKIKDILIKPNNYYSIFYSPNIKNPENAILFILDVEQCKLYIIESNF</sequence>
<evidence type="ECO:0000313" key="1">
    <source>
        <dbReference type="EMBL" id="PQL93796.1"/>
    </source>
</evidence>
<evidence type="ECO:0008006" key="3">
    <source>
        <dbReference type="Google" id="ProtNLM"/>
    </source>
</evidence>
<gene>
    <name evidence="1" type="ORF">C4S77_04395</name>
</gene>
<proteinExistence type="predicted"/>
<dbReference type="Proteomes" id="UP000238042">
    <property type="component" value="Unassembled WGS sequence"/>
</dbReference>
<dbReference type="AlphaFoldDB" id="A0A2S8AEM5"/>
<comment type="caution">
    <text evidence="1">The sequence shown here is derived from an EMBL/GenBank/DDBJ whole genome shotgun (WGS) entry which is preliminary data.</text>
</comment>
<organism evidence="1 2">
    <name type="scientific">Apibacter adventoris</name>
    <dbReference type="NCBI Taxonomy" id="1679466"/>
    <lineage>
        <taxon>Bacteria</taxon>
        <taxon>Pseudomonadati</taxon>
        <taxon>Bacteroidota</taxon>
        <taxon>Flavobacteriia</taxon>
        <taxon>Flavobacteriales</taxon>
        <taxon>Weeksellaceae</taxon>
        <taxon>Apibacter</taxon>
    </lineage>
</organism>
<name>A0A2S8AEM5_9FLAO</name>
<dbReference type="RefSeq" id="WP_105246348.1">
    <property type="nucleotide sequence ID" value="NZ_PSZM01000028.1"/>
</dbReference>
<accession>A0A2S8AEM5</accession>
<dbReference type="EMBL" id="PSZM01000028">
    <property type="protein sequence ID" value="PQL93796.1"/>
    <property type="molecule type" value="Genomic_DNA"/>
</dbReference>
<evidence type="ECO:0000313" key="2">
    <source>
        <dbReference type="Proteomes" id="UP000238042"/>
    </source>
</evidence>
<keyword evidence="2" id="KW-1185">Reference proteome</keyword>
<dbReference type="OrthoDB" id="1453836at2"/>